<accession>A0A151CI79</accession>
<evidence type="ECO:0000313" key="2">
    <source>
        <dbReference type="EMBL" id="KYJ87144.1"/>
    </source>
</evidence>
<protein>
    <submittedName>
        <fullName evidence="2">Paraquat-inducible protein a</fullName>
    </submittedName>
</protein>
<feature type="transmembrane region" description="Helical" evidence="1">
    <location>
        <begin position="88"/>
        <end position="106"/>
    </location>
</feature>
<evidence type="ECO:0000256" key="1">
    <source>
        <dbReference type="SAM" id="Phobius"/>
    </source>
</evidence>
<dbReference type="RefSeq" id="WP_067329218.1">
    <property type="nucleotide sequence ID" value="NZ_LNKT01000004.1"/>
</dbReference>
<feature type="transmembrane region" description="Helical" evidence="1">
    <location>
        <begin position="168"/>
        <end position="195"/>
    </location>
</feature>
<keyword evidence="1" id="KW-1133">Transmembrane helix</keyword>
<feature type="transmembrane region" description="Helical" evidence="1">
    <location>
        <begin position="243"/>
        <end position="262"/>
    </location>
</feature>
<reference evidence="2 3" key="1">
    <citation type="submission" date="2015-11" db="EMBL/GenBank/DDBJ databases">
        <title>Draft genome of Sulfurovum riftiae 1812E, a member of the Epsilonproteobacteria isolated from the tube of the deep-sea hydrothermal vent tubewom Riftia pachyptila.</title>
        <authorList>
            <person name="Vetriani C."/>
            <person name="Giovannelli D."/>
        </authorList>
    </citation>
    <scope>NUCLEOTIDE SEQUENCE [LARGE SCALE GENOMIC DNA]</scope>
    <source>
        <strain evidence="2 3">1812E</strain>
    </source>
</reference>
<dbReference type="EMBL" id="LNKT01000004">
    <property type="protein sequence ID" value="KYJ87144.1"/>
    <property type="molecule type" value="Genomic_DNA"/>
</dbReference>
<sequence>MKYFLYVVIALLLSVMLLFGTKAYSEAKAYEEATRSLIEEMSAEKLAKFQLKELAETVSLGFYKNKTKEVLETQKKSQQLHKEQSQKYALYALFPLLGVLASYFFVSLRAFTFFGAVAASITLVFGLITPIMMVTIHKEVEYLGDVVLSFESKGVIGSISKLFENGDAVVALVILLFSVFIPLLKTLSMMVVSVFRDTRFAHGIVKFFKMIGKWSMVDVFVVATFLVYLTVNKGDVSRAEVEVGLYFFLAYVIVSMLVSLSADRMLHRNVMQYKG</sequence>
<dbReference type="OrthoDB" id="5372500at2"/>
<keyword evidence="3" id="KW-1185">Reference proteome</keyword>
<name>A0A151CI79_9BACT</name>
<gene>
    <name evidence="2" type="ORF">AS592_09085</name>
</gene>
<evidence type="ECO:0000313" key="3">
    <source>
        <dbReference type="Proteomes" id="UP000075359"/>
    </source>
</evidence>
<dbReference type="InterPro" id="IPR007498">
    <property type="entry name" value="PqiA-like"/>
</dbReference>
<dbReference type="AlphaFoldDB" id="A0A151CI79"/>
<keyword evidence="1" id="KW-0472">Membrane</keyword>
<dbReference type="STRING" id="1630136.AS592_09085"/>
<organism evidence="2 3">
    <name type="scientific">Sulfurovum riftiae</name>
    <dbReference type="NCBI Taxonomy" id="1630136"/>
    <lineage>
        <taxon>Bacteria</taxon>
        <taxon>Pseudomonadati</taxon>
        <taxon>Campylobacterota</taxon>
        <taxon>Epsilonproteobacteria</taxon>
        <taxon>Campylobacterales</taxon>
        <taxon>Sulfurovaceae</taxon>
        <taxon>Sulfurovum</taxon>
    </lineage>
</organism>
<feature type="transmembrane region" description="Helical" evidence="1">
    <location>
        <begin position="113"/>
        <end position="136"/>
    </location>
</feature>
<feature type="transmembrane region" description="Helical" evidence="1">
    <location>
        <begin position="207"/>
        <end position="231"/>
    </location>
</feature>
<proteinExistence type="predicted"/>
<dbReference type="Proteomes" id="UP000075359">
    <property type="component" value="Unassembled WGS sequence"/>
</dbReference>
<comment type="caution">
    <text evidence="2">The sequence shown here is derived from an EMBL/GenBank/DDBJ whole genome shotgun (WGS) entry which is preliminary data.</text>
</comment>
<dbReference type="Pfam" id="PF04403">
    <property type="entry name" value="PqiA"/>
    <property type="match status" value="1"/>
</dbReference>
<keyword evidence="1" id="KW-0812">Transmembrane</keyword>